<organism evidence="1 2">
    <name type="scientific">Rhizobium puerariae</name>
    <dbReference type="NCBI Taxonomy" id="1585791"/>
    <lineage>
        <taxon>Bacteria</taxon>
        <taxon>Pseudomonadati</taxon>
        <taxon>Pseudomonadota</taxon>
        <taxon>Alphaproteobacteria</taxon>
        <taxon>Hyphomicrobiales</taxon>
        <taxon>Rhizobiaceae</taxon>
        <taxon>Rhizobium/Agrobacterium group</taxon>
        <taxon>Rhizobium</taxon>
    </lineage>
</organism>
<name>A0ABV6AHD2_9HYPH</name>
<dbReference type="RefSeq" id="WP_377261799.1">
    <property type="nucleotide sequence ID" value="NZ_JBHMAA010000015.1"/>
</dbReference>
<gene>
    <name evidence="1" type="ORF">ACFFP0_14295</name>
</gene>
<evidence type="ECO:0000313" key="2">
    <source>
        <dbReference type="Proteomes" id="UP001589692"/>
    </source>
</evidence>
<dbReference type="EMBL" id="JBHMAA010000015">
    <property type="protein sequence ID" value="MFB9950029.1"/>
    <property type="molecule type" value="Genomic_DNA"/>
</dbReference>
<protein>
    <submittedName>
        <fullName evidence="1">Uncharacterized protein</fullName>
    </submittedName>
</protein>
<sequence length="83" mass="8645">MTQNDDADLIALGRKLDAARRVYDAMVQAIPDDVSPDTENAAIEAAAVPVAALANQIATMTATADEAHAVKARAHSFLAGQRA</sequence>
<keyword evidence="2" id="KW-1185">Reference proteome</keyword>
<evidence type="ECO:0000313" key="1">
    <source>
        <dbReference type="EMBL" id="MFB9950029.1"/>
    </source>
</evidence>
<proteinExistence type="predicted"/>
<dbReference type="Proteomes" id="UP001589692">
    <property type="component" value="Unassembled WGS sequence"/>
</dbReference>
<reference evidence="1 2" key="1">
    <citation type="submission" date="2024-09" db="EMBL/GenBank/DDBJ databases">
        <authorList>
            <person name="Sun Q."/>
            <person name="Mori K."/>
        </authorList>
    </citation>
    <scope>NUCLEOTIDE SEQUENCE [LARGE SCALE GENOMIC DNA]</scope>
    <source>
        <strain evidence="1 2">TBRC 4938</strain>
    </source>
</reference>
<comment type="caution">
    <text evidence="1">The sequence shown here is derived from an EMBL/GenBank/DDBJ whole genome shotgun (WGS) entry which is preliminary data.</text>
</comment>
<accession>A0ABV6AHD2</accession>